<dbReference type="Proteomes" id="UP000320653">
    <property type="component" value="Unassembled WGS sequence"/>
</dbReference>
<dbReference type="EMBL" id="VIWP01000003">
    <property type="protein sequence ID" value="TWF54693.1"/>
    <property type="molecule type" value="Genomic_DNA"/>
</dbReference>
<dbReference type="GO" id="GO:0043709">
    <property type="term" value="P:cell adhesion involved in single-species biofilm formation"/>
    <property type="evidence" value="ECO:0007669"/>
    <property type="project" value="TreeGrafter"/>
</dbReference>
<dbReference type="InterPro" id="IPR050469">
    <property type="entry name" value="Diguanylate_Cyclase"/>
</dbReference>
<dbReference type="SMART" id="SM00267">
    <property type="entry name" value="GGDEF"/>
    <property type="match status" value="1"/>
</dbReference>
<dbReference type="InterPro" id="IPR013656">
    <property type="entry name" value="PAS_4"/>
</dbReference>
<dbReference type="GO" id="GO:0052621">
    <property type="term" value="F:diguanylate cyclase activity"/>
    <property type="evidence" value="ECO:0007669"/>
    <property type="project" value="UniProtKB-EC"/>
</dbReference>
<feature type="domain" description="PAS" evidence="9">
    <location>
        <begin position="323"/>
        <end position="393"/>
    </location>
</feature>
<dbReference type="InterPro" id="IPR000160">
    <property type="entry name" value="GGDEF_dom"/>
</dbReference>
<dbReference type="CDD" id="cd12915">
    <property type="entry name" value="PDC2_DGC_like"/>
    <property type="match status" value="1"/>
</dbReference>
<evidence type="ECO:0000256" key="5">
    <source>
        <dbReference type="ARBA" id="ARBA00022989"/>
    </source>
</evidence>
<dbReference type="CDD" id="cd00130">
    <property type="entry name" value="PAS"/>
    <property type="match status" value="1"/>
</dbReference>
<dbReference type="FunFam" id="3.30.70.270:FF:000001">
    <property type="entry name" value="Diguanylate cyclase domain protein"/>
    <property type="match status" value="1"/>
</dbReference>
<protein>
    <recommendedName>
        <fullName evidence="2">diguanylate cyclase</fullName>
        <ecNumber evidence="2">2.7.7.65</ecNumber>
    </recommendedName>
</protein>
<evidence type="ECO:0000256" key="7">
    <source>
        <dbReference type="ARBA" id="ARBA00034247"/>
    </source>
</evidence>
<dbReference type="InterPro" id="IPR033479">
    <property type="entry name" value="dCache_1"/>
</dbReference>
<dbReference type="Gene3D" id="3.30.450.20">
    <property type="entry name" value="PAS domain"/>
    <property type="match status" value="3"/>
</dbReference>
<name>A0A561QWD4_9HYPH</name>
<comment type="subcellular location">
    <subcellularLocation>
        <location evidence="1">Cell membrane</location>
        <topology evidence="1">Multi-pass membrane protein</topology>
    </subcellularLocation>
</comment>
<dbReference type="InterPro" id="IPR035965">
    <property type="entry name" value="PAS-like_dom_sf"/>
</dbReference>
<dbReference type="PROSITE" id="PS50112">
    <property type="entry name" value="PAS"/>
    <property type="match status" value="1"/>
</dbReference>
<dbReference type="RefSeq" id="WP_145637335.1">
    <property type="nucleotide sequence ID" value="NZ_VIWP01000003.1"/>
</dbReference>
<evidence type="ECO:0000259" key="9">
    <source>
        <dbReference type="PROSITE" id="PS50112"/>
    </source>
</evidence>
<dbReference type="NCBIfam" id="TIGR00254">
    <property type="entry name" value="GGDEF"/>
    <property type="match status" value="1"/>
</dbReference>
<dbReference type="PANTHER" id="PTHR45138">
    <property type="entry name" value="REGULATORY COMPONENTS OF SENSORY TRANSDUCTION SYSTEM"/>
    <property type="match status" value="1"/>
</dbReference>
<dbReference type="PROSITE" id="PS50887">
    <property type="entry name" value="GGDEF"/>
    <property type="match status" value="1"/>
</dbReference>
<keyword evidence="4 8" id="KW-0812">Transmembrane</keyword>
<dbReference type="OrthoDB" id="9812260at2"/>
<evidence type="ECO:0000256" key="1">
    <source>
        <dbReference type="ARBA" id="ARBA00004651"/>
    </source>
</evidence>
<dbReference type="InterPro" id="IPR000700">
    <property type="entry name" value="PAS-assoc_C"/>
</dbReference>
<dbReference type="GO" id="GO:0005886">
    <property type="term" value="C:plasma membrane"/>
    <property type="evidence" value="ECO:0007669"/>
    <property type="project" value="UniProtKB-SubCell"/>
</dbReference>
<dbReference type="Pfam" id="PF00990">
    <property type="entry name" value="GGDEF"/>
    <property type="match status" value="1"/>
</dbReference>
<evidence type="ECO:0000313" key="13">
    <source>
        <dbReference type="Proteomes" id="UP000320653"/>
    </source>
</evidence>
<dbReference type="PROSITE" id="PS50113">
    <property type="entry name" value="PAC"/>
    <property type="match status" value="1"/>
</dbReference>
<feature type="domain" description="GGDEF" evidence="11">
    <location>
        <begin position="481"/>
        <end position="644"/>
    </location>
</feature>
<keyword evidence="5 8" id="KW-1133">Transmembrane helix</keyword>
<dbReference type="EC" id="2.7.7.65" evidence="2"/>
<evidence type="ECO:0000256" key="8">
    <source>
        <dbReference type="SAM" id="Phobius"/>
    </source>
</evidence>
<dbReference type="AlphaFoldDB" id="A0A561QWD4"/>
<feature type="domain" description="PAC" evidence="10">
    <location>
        <begin position="394"/>
        <end position="449"/>
    </location>
</feature>
<dbReference type="SMART" id="SM00091">
    <property type="entry name" value="PAS"/>
    <property type="match status" value="1"/>
</dbReference>
<dbReference type="SUPFAM" id="SSF55785">
    <property type="entry name" value="PYP-like sensor domain (PAS domain)"/>
    <property type="match status" value="1"/>
</dbReference>
<accession>A0A561QWD4</accession>
<sequence>MRSLVLRSVVSSVLAASALSSVVALLGWGEYSNWKGQVASVEKSLEQTAEALTQHADDLIEMSRLPLSSLIVEIRDNQGSPDLQEKIDELIMRQLKASPTIRTLSYLGPDGKLVATSADPHAIGSDYSERDYFQYHKSSPFPLAVLGKPVKSRLSYEWVLPISQRVVFADGSFGGVVVSTIPVNHFINFFRNFGLGPQASFLLVRGDGMVLARGPMAENVLGTDMSSQALFTDDLKKYPSGAHHYRSRNDGIDRIGGFYQSTRTGIVGLAAESERDTFLKWVATAKIRWFYGGVLLLVAALAFLYWRRQTGLKEANARLLEAREAEFRLLAESSSDVISRFDENGIREYVSPSSRNILGLPPEQLIGKSVFANMPPETLLIVKAAAERMLAGSRHEKFVTPHRKPDGTEVWLETALSALPAPDGGSASRVVAVTRDVTRHKLEQDALDLLANSDELTRLSNRRLFNIRFDEMMLSACQGGHCLSLLMIDADRFKLYNDTYGHAAGDECLRQIAGIIRQCVRRPGDIAARYGGEEMAVLLSGTDASGAQDVAEAIRTGIEALAIPHENNGPFGRVTVSIGTATYSARPANIVAVTATGITADNDSGEAGLEPEGAATAEALFSDADAALYKAKSRGRNRVVAGGKPAVLLRSVN</sequence>
<dbReference type="Gene3D" id="3.30.70.270">
    <property type="match status" value="1"/>
</dbReference>
<comment type="caution">
    <text evidence="12">The sequence shown here is derived from an EMBL/GenBank/DDBJ whole genome shotgun (WGS) entry which is preliminary data.</text>
</comment>
<dbReference type="SUPFAM" id="SSF55073">
    <property type="entry name" value="Nucleotide cyclase"/>
    <property type="match status" value="1"/>
</dbReference>
<comment type="catalytic activity">
    <reaction evidence="7">
        <text>2 GTP = 3',3'-c-di-GMP + 2 diphosphate</text>
        <dbReference type="Rhea" id="RHEA:24898"/>
        <dbReference type="ChEBI" id="CHEBI:33019"/>
        <dbReference type="ChEBI" id="CHEBI:37565"/>
        <dbReference type="ChEBI" id="CHEBI:58805"/>
        <dbReference type="EC" id="2.7.7.65"/>
    </reaction>
</comment>
<evidence type="ECO:0000259" key="10">
    <source>
        <dbReference type="PROSITE" id="PS50113"/>
    </source>
</evidence>
<dbReference type="NCBIfam" id="TIGR00229">
    <property type="entry name" value="sensory_box"/>
    <property type="match status" value="1"/>
</dbReference>
<dbReference type="GO" id="GO:1902201">
    <property type="term" value="P:negative regulation of bacterial-type flagellum-dependent cell motility"/>
    <property type="evidence" value="ECO:0007669"/>
    <property type="project" value="TreeGrafter"/>
</dbReference>
<evidence type="ECO:0000256" key="2">
    <source>
        <dbReference type="ARBA" id="ARBA00012528"/>
    </source>
</evidence>
<dbReference type="CDD" id="cd12914">
    <property type="entry name" value="PDC1_DGC_like"/>
    <property type="match status" value="1"/>
</dbReference>
<organism evidence="12 13">
    <name type="scientific">Neorhizobium alkalisoli</name>
    <dbReference type="NCBI Taxonomy" id="528178"/>
    <lineage>
        <taxon>Bacteria</taxon>
        <taxon>Pseudomonadati</taxon>
        <taxon>Pseudomonadota</taxon>
        <taxon>Alphaproteobacteria</taxon>
        <taxon>Hyphomicrobiales</taxon>
        <taxon>Rhizobiaceae</taxon>
        <taxon>Rhizobium/Agrobacterium group</taxon>
        <taxon>Neorhizobium</taxon>
    </lineage>
</organism>
<dbReference type="PANTHER" id="PTHR45138:SF9">
    <property type="entry name" value="DIGUANYLATE CYCLASE DGCM-RELATED"/>
    <property type="match status" value="1"/>
</dbReference>
<dbReference type="CDD" id="cd01949">
    <property type="entry name" value="GGDEF"/>
    <property type="match status" value="1"/>
</dbReference>
<keyword evidence="13" id="KW-1185">Reference proteome</keyword>
<evidence type="ECO:0000256" key="4">
    <source>
        <dbReference type="ARBA" id="ARBA00022692"/>
    </source>
</evidence>
<dbReference type="InterPro" id="IPR029787">
    <property type="entry name" value="Nucleotide_cyclase"/>
</dbReference>
<keyword evidence="6 8" id="KW-0472">Membrane</keyword>
<feature type="transmembrane region" description="Helical" evidence="8">
    <location>
        <begin position="289"/>
        <end position="306"/>
    </location>
</feature>
<reference evidence="12 13" key="1">
    <citation type="submission" date="2019-06" db="EMBL/GenBank/DDBJ databases">
        <title>Sorghum-associated microbial communities from plants grown in Nebraska, USA.</title>
        <authorList>
            <person name="Schachtman D."/>
        </authorList>
    </citation>
    <scope>NUCLEOTIDE SEQUENCE [LARGE SCALE GENOMIC DNA]</scope>
    <source>
        <strain evidence="12 13">1225</strain>
    </source>
</reference>
<keyword evidence="3" id="KW-1003">Cell membrane</keyword>
<dbReference type="Pfam" id="PF02743">
    <property type="entry name" value="dCache_1"/>
    <property type="match status" value="1"/>
</dbReference>
<evidence type="ECO:0000256" key="6">
    <source>
        <dbReference type="ARBA" id="ARBA00023136"/>
    </source>
</evidence>
<gene>
    <name evidence="12" type="ORF">FHW37_103563</name>
</gene>
<evidence type="ECO:0000313" key="12">
    <source>
        <dbReference type="EMBL" id="TWF54693.1"/>
    </source>
</evidence>
<evidence type="ECO:0000259" key="11">
    <source>
        <dbReference type="PROSITE" id="PS50887"/>
    </source>
</evidence>
<proteinExistence type="predicted"/>
<dbReference type="Pfam" id="PF08448">
    <property type="entry name" value="PAS_4"/>
    <property type="match status" value="1"/>
</dbReference>
<dbReference type="InterPro" id="IPR000014">
    <property type="entry name" value="PAS"/>
</dbReference>
<evidence type="ECO:0000256" key="3">
    <source>
        <dbReference type="ARBA" id="ARBA00022475"/>
    </source>
</evidence>
<dbReference type="InterPro" id="IPR043128">
    <property type="entry name" value="Rev_trsase/Diguanyl_cyclase"/>
</dbReference>